<evidence type="ECO:0000256" key="2">
    <source>
        <dbReference type="ARBA" id="ARBA00009085"/>
    </source>
</evidence>
<keyword evidence="4 7" id="KW-0833">Ubl conjugation pathway</keyword>
<dbReference type="InterPro" id="IPR038765">
    <property type="entry name" value="Papain-like_cys_pep_sf"/>
</dbReference>
<feature type="domain" description="USP" evidence="8">
    <location>
        <begin position="121"/>
        <end position="459"/>
    </location>
</feature>
<dbReference type="SUPFAM" id="SSF54001">
    <property type="entry name" value="Cysteine proteinases"/>
    <property type="match status" value="1"/>
</dbReference>
<evidence type="ECO:0000256" key="5">
    <source>
        <dbReference type="ARBA" id="ARBA00022801"/>
    </source>
</evidence>
<evidence type="ECO:0000256" key="1">
    <source>
        <dbReference type="ARBA" id="ARBA00000707"/>
    </source>
</evidence>
<dbReference type="EC" id="3.4.19.12" evidence="7"/>
<dbReference type="Proteomes" id="UP001162029">
    <property type="component" value="Unassembled WGS sequence"/>
</dbReference>
<accession>A0AAV0TJZ2</accession>
<keyword evidence="5 7" id="KW-0378">Hydrolase</keyword>
<evidence type="ECO:0000256" key="4">
    <source>
        <dbReference type="ARBA" id="ARBA00022786"/>
    </source>
</evidence>
<comment type="similarity">
    <text evidence="2 7">Belongs to the peptidase C19 family.</text>
</comment>
<dbReference type="GO" id="GO:0006508">
    <property type="term" value="P:proteolysis"/>
    <property type="evidence" value="ECO:0007669"/>
    <property type="project" value="UniProtKB-KW"/>
</dbReference>
<keyword evidence="10" id="KW-1185">Reference proteome</keyword>
<reference evidence="9" key="1">
    <citation type="submission" date="2022-12" db="EMBL/GenBank/DDBJ databases">
        <authorList>
            <person name="Webb A."/>
        </authorList>
    </citation>
    <scope>NUCLEOTIDE SEQUENCE</scope>
    <source>
        <strain evidence="9">Pd1</strain>
    </source>
</reference>
<keyword evidence="6 7" id="KW-0788">Thiol protease</keyword>
<evidence type="ECO:0000313" key="9">
    <source>
        <dbReference type="EMBL" id="CAI5721911.1"/>
    </source>
</evidence>
<dbReference type="InterPro" id="IPR001394">
    <property type="entry name" value="Peptidase_C19_UCH"/>
</dbReference>
<dbReference type="AlphaFoldDB" id="A0AAV0TJZ2"/>
<comment type="catalytic activity">
    <reaction evidence="1 7">
        <text>Thiol-dependent hydrolysis of ester, thioester, amide, peptide and isopeptide bonds formed by the C-terminal Gly of ubiquitin (a 76-residue protein attached to proteins as an intracellular targeting signal).</text>
        <dbReference type="EC" id="3.4.19.12"/>
    </reaction>
</comment>
<proteinExistence type="inferred from homology"/>
<dbReference type="EMBL" id="CANTFM010000443">
    <property type="protein sequence ID" value="CAI5721911.1"/>
    <property type="molecule type" value="Genomic_DNA"/>
</dbReference>
<evidence type="ECO:0000259" key="8">
    <source>
        <dbReference type="PROSITE" id="PS50235"/>
    </source>
</evidence>
<dbReference type="GO" id="GO:0005634">
    <property type="term" value="C:nucleus"/>
    <property type="evidence" value="ECO:0007669"/>
    <property type="project" value="TreeGrafter"/>
</dbReference>
<dbReference type="GO" id="GO:0004843">
    <property type="term" value="F:cysteine-type deubiquitinase activity"/>
    <property type="evidence" value="ECO:0007669"/>
    <property type="project" value="UniProtKB-UniRule"/>
</dbReference>
<keyword evidence="3 7" id="KW-0645">Protease</keyword>
<dbReference type="PANTHER" id="PTHR24006:SF758">
    <property type="entry name" value="UBIQUITIN CARBOXYL-TERMINAL HYDROLASE 36"/>
    <property type="match status" value="1"/>
</dbReference>
<dbReference type="PROSITE" id="PS00972">
    <property type="entry name" value="USP_1"/>
    <property type="match status" value="1"/>
</dbReference>
<gene>
    <name evidence="9" type="ORF">PDE001_LOCUS2564</name>
</gene>
<dbReference type="InterPro" id="IPR028889">
    <property type="entry name" value="USP"/>
</dbReference>
<organism evidence="9 10">
    <name type="scientific">Peronospora destructor</name>
    <dbReference type="NCBI Taxonomy" id="86335"/>
    <lineage>
        <taxon>Eukaryota</taxon>
        <taxon>Sar</taxon>
        <taxon>Stramenopiles</taxon>
        <taxon>Oomycota</taxon>
        <taxon>Peronosporomycetes</taxon>
        <taxon>Peronosporales</taxon>
        <taxon>Peronosporaceae</taxon>
        <taxon>Peronospora</taxon>
    </lineage>
</organism>
<comment type="caution">
    <text evidence="9">The sequence shown here is derived from an EMBL/GenBank/DDBJ whole genome shotgun (WGS) entry which is preliminary data.</text>
</comment>
<sequence>MLVMAAHATTLTPSTVRPPSFASSVFKSAKVAARDVNSLQETDALPPANGALPFKAQCKSAVVLVNERRISFVRAKNVRVIGRLDGHSTEKNLKTKGTKELTTVESVERVAIWQYSKKIGPGFANLGNTCYLNSVLQCLIYTPCFAQLLLDEEVFASFNGGALPLIGNKTSSKFGQKFGGKHGFRGNENDGGFCSVRAISRLLRSVHGNNTVRVLQPKELVMNLRHLSKNFRIGRQEDSHEFFRLLLDSMQRSCLRKAHIKSESDSAASTTFVHRMFGGKLKSSLQCAKCGYISERFDDFLDLSLEISSGVKSVKGALRHFTAIEKLDDRNAWKCSSCGKSSRAEKGLTIAECPNVLVIQLKRFDLIFDKIKRHIEFPCALDIASGMSKICEDRRRGRTKYELYAVLVHAGFSTDCGHYYAFVKGSSGQWYEMNDDSVRWVSLDTVLQQKAYMLFYSRVLPPSERPKPTYEEAKSTSKPKELMETKQIEKVSEKMAKPVLVKTKESDMNDFLIETVVTFKVTTKPSVSSLTFAARHQMKHSLTSSFGGHVGRLYRFRLASWKTCPRLLMARSVEELPIDPEVDVMTKTAVSSLVKPVSVRRVPFDPHHLKKVGVRNAALFGREVDKWAGETDVEFSKTTNSSDAAPHEMVDNELDAKHDRVLNALKQEEWKHRNVNRQDYWDKNLDTGKVKKVRKRKKFVPNEGRKNVFQTTLLRKKNDAKRQRTV</sequence>
<dbReference type="GO" id="GO:0016579">
    <property type="term" value="P:protein deubiquitination"/>
    <property type="evidence" value="ECO:0007669"/>
    <property type="project" value="InterPro"/>
</dbReference>
<dbReference type="GO" id="GO:0005829">
    <property type="term" value="C:cytosol"/>
    <property type="evidence" value="ECO:0007669"/>
    <property type="project" value="TreeGrafter"/>
</dbReference>
<evidence type="ECO:0000313" key="10">
    <source>
        <dbReference type="Proteomes" id="UP001162029"/>
    </source>
</evidence>
<protein>
    <recommendedName>
        <fullName evidence="7">Ubiquitin carboxyl-terminal hydrolase</fullName>
        <ecNumber evidence="7">3.4.19.12</ecNumber>
    </recommendedName>
</protein>
<evidence type="ECO:0000256" key="7">
    <source>
        <dbReference type="RuleBase" id="RU366025"/>
    </source>
</evidence>
<evidence type="ECO:0000256" key="3">
    <source>
        <dbReference type="ARBA" id="ARBA00022670"/>
    </source>
</evidence>
<name>A0AAV0TJZ2_9STRA</name>
<dbReference type="InterPro" id="IPR018200">
    <property type="entry name" value="USP_CS"/>
</dbReference>
<dbReference type="InterPro" id="IPR050164">
    <property type="entry name" value="Peptidase_C19"/>
</dbReference>
<evidence type="ECO:0000256" key="6">
    <source>
        <dbReference type="ARBA" id="ARBA00022807"/>
    </source>
</evidence>
<dbReference type="Gene3D" id="3.90.70.10">
    <property type="entry name" value="Cysteine proteinases"/>
    <property type="match status" value="1"/>
</dbReference>
<dbReference type="PROSITE" id="PS50235">
    <property type="entry name" value="USP_3"/>
    <property type="match status" value="1"/>
</dbReference>
<dbReference type="Pfam" id="PF00443">
    <property type="entry name" value="UCH"/>
    <property type="match status" value="1"/>
</dbReference>
<dbReference type="PROSITE" id="PS00973">
    <property type="entry name" value="USP_2"/>
    <property type="match status" value="1"/>
</dbReference>
<dbReference type="PANTHER" id="PTHR24006">
    <property type="entry name" value="UBIQUITIN CARBOXYL-TERMINAL HYDROLASE"/>
    <property type="match status" value="1"/>
</dbReference>